<proteinExistence type="predicted"/>
<dbReference type="Gene3D" id="1.20.910.10">
    <property type="entry name" value="Heme oxygenase-like"/>
    <property type="match status" value="1"/>
</dbReference>
<comment type="caution">
    <text evidence="1">The sequence shown here is derived from an EMBL/GenBank/DDBJ whole genome shotgun (WGS) entry which is preliminary data.</text>
</comment>
<protein>
    <submittedName>
        <fullName evidence="1">Uncharacterized protein</fullName>
    </submittedName>
</protein>
<name>A0ABT3B2P4_9CYAN</name>
<reference evidence="1 2" key="1">
    <citation type="submission" date="2022-10" db="EMBL/GenBank/DDBJ databases">
        <title>Identification of biosynthetic pathway for the production of the potent trypsin inhibitor radiosumin.</title>
        <authorList>
            <person name="Fewer D.P."/>
            <person name="Delbaje E."/>
            <person name="Ouyang X."/>
            <person name="Agostino P.D."/>
            <person name="Wahlsten M."/>
            <person name="Jokela J."/>
            <person name="Permi P."/>
            <person name="Haapaniemi E."/>
            <person name="Koistinen H."/>
        </authorList>
    </citation>
    <scope>NUCLEOTIDE SEQUENCE [LARGE SCALE GENOMIC DNA]</scope>
    <source>
        <strain evidence="1 2">NIES-515</strain>
    </source>
</reference>
<keyword evidence="2" id="KW-1185">Reference proteome</keyword>
<gene>
    <name evidence="1" type="ORF">OGM63_19385</name>
</gene>
<dbReference type="InterPro" id="IPR016084">
    <property type="entry name" value="Haem_Oase-like_multi-hlx"/>
</dbReference>
<evidence type="ECO:0000313" key="1">
    <source>
        <dbReference type="EMBL" id="MCV3215648.1"/>
    </source>
</evidence>
<accession>A0ABT3B2P4</accession>
<dbReference type="Proteomes" id="UP001526143">
    <property type="component" value="Unassembled WGS sequence"/>
</dbReference>
<dbReference type="EMBL" id="JAOWRF010000277">
    <property type="protein sequence ID" value="MCV3215648.1"/>
    <property type="molecule type" value="Genomic_DNA"/>
</dbReference>
<evidence type="ECO:0000313" key="2">
    <source>
        <dbReference type="Proteomes" id="UP001526143"/>
    </source>
</evidence>
<organism evidence="1 2">
    <name type="scientific">Plectonema radiosum NIES-515</name>
    <dbReference type="NCBI Taxonomy" id="2986073"/>
    <lineage>
        <taxon>Bacteria</taxon>
        <taxon>Bacillati</taxon>
        <taxon>Cyanobacteriota</taxon>
        <taxon>Cyanophyceae</taxon>
        <taxon>Oscillatoriophycideae</taxon>
        <taxon>Oscillatoriales</taxon>
        <taxon>Microcoleaceae</taxon>
        <taxon>Plectonema</taxon>
    </lineage>
</organism>
<dbReference type="RefSeq" id="WP_263747297.1">
    <property type="nucleotide sequence ID" value="NZ_JAOWRF010000277.1"/>
</dbReference>
<sequence length="245" mass="28313">MQELMAFIDEQKQEFAKLPLFDFMLDKSIDLRQRLSFAPCMAHFIMSFGDLNKYVFRANKPDDRIQEIINGHTNEDDHHWSWFITDLEKLGFNPTENFTEALQFIWGEETKITRQIAYIVAGYTLQAEPIIKLAAIEALESMGNVFFSISSQVTSELQAITNKKYIYFGDTHLNVETGHVVSTPDGEKFIAEIELTDSQRQQAFEVVKKVFQIFTQWTYELLVYAKTHNLESANKKSEATLMVSV</sequence>